<dbReference type="HOGENOM" id="CLU_1764903_0_0_4"/>
<dbReference type="RefSeq" id="WP_235214244.1">
    <property type="nucleotide sequence ID" value="NZ_CP006704.1"/>
</dbReference>
<evidence type="ECO:0000313" key="1">
    <source>
        <dbReference type="EMBL" id="AIJ45062.1"/>
    </source>
</evidence>
<sequence>MNPPLSANSGTRMLFAQASVAARSRVFQQLKRVGKSTVSQSLHFDTQTATTALQVVQEASITPESAAEFDRDARYKKPVHKPFPVICLDGDGYIRLNDVLTVYPVSRAAWYDGVLKGIYPAGVKLGPRSVGWSRAAIRELIANPPKF</sequence>
<dbReference type="KEGG" id="ctes:O987_04485"/>
<gene>
    <name evidence="1" type="ORF">O987_04485</name>
</gene>
<accession>A0A076PNZ9</accession>
<evidence type="ECO:0000313" key="2">
    <source>
        <dbReference type="Proteomes" id="UP000028782"/>
    </source>
</evidence>
<protein>
    <submittedName>
        <fullName evidence="1">Uncharacterized protein</fullName>
    </submittedName>
</protein>
<reference evidence="1 2" key="1">
    <citation type="journal article" date="2014" name="Genome Announc.">
        <title>Complete Genome Sequence of Polychlorinated Biphenyl Degrader Comamonas testosteroni TK102 (NBRC 109938).</title>
        <authorList>
            <person name="Fukuda K."/>
            <person name="Hosoyama A."/>
            <person name="Tsuchikane K."/>
            <person name="Ohji S."/>
            <person name="Yamazoe A."/>
            <person name="Fujita N."/>
            <person name="Shintani M."/>
            <person name="Kimbara K."/>
        </authorList>
    </citation>
    <scope>NUCLEOTIDE SEQUENCE [LARGE SCALE GENOMIC DNA]</scope>
    <source>
        <strain evidence="1">TK102</strain>
    </source>
</reference>
<dbReference type="AlphaFoldDB" id="A0A076PNZ9"/>
<dbReference type="Proteomes" id="UP000028782">
    <property type="component" value="Chromosome"/>
</dbReference>
<organism evidence="1 2">
    <name type="scientific">Comamonas testosteroni TK102</name>
    <dbReference type="NCBI Taxonomy" id="1392005"/>
    <lineage>
        <taxon>Bacteria</taxon>
        <taxon>Pseudomonadati</taxon>
        <taxon>Pseudomonadota</taxon>
        <taxon>Betaproteobacteria</taxon>
        <taxon>Burkholderiales</taxon>
        <taxon>Comamonadaceae</taxon>
        <taxon>Comamonas</taxon>
    </lineage>
</organism>
<dbReference type="EMBL" id="CP006704">
    <property type="protein sequence ID" value="AIJ45062.1"/>
    <property type="molecule type" value="Genomic_DNA"/>
</dbReference>
<name>A0A076PNZ9_COMTE</name>
<proteinExistence type="predicted"/>
<dbReference type="InterPro" id="IPR010260">
    <property type="entry name" value="AlpA"/>
</dbReference>
<dbReference type="Pfam" id="PF05930">
    <property type="entry name" value="Phage_AlpA"/>
    <property type="match status" value="1"/>
</dbReference>